<comment type="similarity">
    <text evidence="6">Belongs to the exbB/tolQ family.</text>
</comment>
<dbReference type="Proteomes" id="UP000000939">
    <property type="component" value="Chromosome"/>
</dbReference>
<keyword evidence="3 7" id="KW-0812">Transmembrane</keyword>
<evidence type="ECO:0000256" key="7">
    <source>
        <dbReference type="SAM" id="Phobius"/>
    </source>
</evidence>
<evidence type="ECO:0000256" key="1">
    <source>
        <dbReference type="ARBA" id="ARBA00004429"/>
    </source>
</evidence>
<dbReference type="OrthoDB" id="9806929at2"/>
<dbReference type="GO" id="GO:0006935">
    <property type="term" value="P:chemotaxis"/>
    <property type="evidence" value="ECO:0007669"/>
    <property type="project" value="InterPro"/>
</dbReference>
<name>D5UZ88_ARCNC</name>
<keyword evidence="4 7" id="KW-1133">Transmembrane helix</keyword>
<evidence type="ECO:0000256" key="3">
    <source>
        <dbReference type="ARBA" id="ARBA00022692"/>
    </source>
</evidence>
<evidence type="ECO:0000256" key="6">
    <source>
        <dbReference type="RuleBase" id="RU004057"/>
    </source>
</evidence>
<dbReference type="InterPro" id="IPR002898">
    <property type="entry name" value="MotA_ExbB_proton_chnl"/>
</dbReference>
<feature type="domain" description="MotA/TolQ/ExbB proton channel" evidence="8">
    <location>
        <begin position="104"/>
        <end position="219"/>
    </location>
</feature>
<dbReference type="STRING" id="572480.Arnit_2490"/>
<evidence type="ECO:0000256" key="4">
    <source>
        <dbReference type="ARBA" id="ARBA00022989"/>
    </source>
</evidence>
<dbReference type="InterPro" id="IPR047055">
    <property type="entry name" value="MotA-like"/>
</dbReference>
<dbReference type="eggNOG" id="COG1291">
    <property type="taxonomic scope" value="Bacteria"/>
</dbReference>
<dbReference type="HOGENOM" id="CLU_079895_1_0_7"/>
<comment type="subcellular location">
    <subcellularLocation>
        <location evidence="1">Cell inner membrane</location>
        <topology evidence="1">Multi-pass membrane protein</topology>
    </subcellularLocation>
    <subcellularLocation>
        <location evidence="6">Membrane</location>
        <topology evidence="6">Multi-pass membrane protein</topology>
    </subcellularLocation>
</comment>
<dbReference type="EMBL" id="CP001999">
    <property type="protein sequence ID" value="ADG94140.1"/>
    <property type="molecule type" value="Genomic_DNA"/>
</dbReference>
<evidence type="ECO:0000256" key="5">
    <source>
        <dbReference type="ARBA" id="ARBA00023136"/>
    </source>
</evidence>
<dbReference type="Pfam" id="PF01618">
    <property type="entry name" value="MotA_ExbB"/>
    <property type="match status" value="1"/>
</dbReference>
<keyword evidence="6" id="KW-0813">Transport</keyword>
<keyword evidence="2" id="KW-1003">Cell membrane</keyword>
<reference evidence="9 10" key="1">
    <citation type="journal article" date="2010" name="Stand. Genomic Sci.">
        <title>Complete genome sequence of Arcobacter nitrofigilis type strain (CI).</title>
        <authorList>
            <person name="Pati A."/>
            <person name="Gronow S."/>
            <person name="Lapidus A."/>
            <person name="Copeland A."/>
            <person name="Glavina Del Rio T."/>
            <person name="Nolan M."/>
            <person name="Lucas S."/>
            <person name="Tice H."/>
            <person name="Cheng J.F."/>
            <person name="Han C."/>
            <person name="Chertkov O."/>
            <person name="Bruce D."/>
            <person name="Tapia R."/>
            <person name="Goodwin L."/>
            <person name="Pitluck S."/>
            <person name="Liolios K."/>
            <person name="Ivanova N."/>
            <person name="Mavromatis K."/>
            <person name="Chen A."/>
            <person name="Palaniappan K."/>
            <person name="Land M."/>
            <person name="Hauser L."/>
            <person name="Chang Y.J."/>
            <person name="Jeffries C.D."/>
            <person name="Detter J.C."/>
            <person name="Rohde M."/>
            <person name="Goker M."/>
            <person name="Bristow J."/>
            <person name="Eisen J.A."/>
            <person name="Markowitz V."/>
            <person name="Hugenholtz P."/>
            <person name="Klenk H.P."/>
            <person name="Kyrpides N.C."/>
        </authorList>
    </citation>
    <scope>NUCLEOTIDE SEQUENCE [LARGE SCALE GENOMIC DNA]</scope>
    <source>
        <strain evidence="10">ATCC 33309 / DSM 7299 / CCUG 15893 / LMG 7604 / NCTC 12251 / CI</strain>
    </source>
</reference>
<protein>
    <submittedName>
        <fullName evidence="9">MotA/TolQ/ExbB proton channel</fullName>
    </submittedName>
</protein>
<dbReference type="GO" id="GO:0071978">
    <property type="term" value="P:bacterial-type flagellum-dependent swarming motility"/>
    <property type="evidence" value="ECO:0007669"/>
    <property type="project" value="InterPro"/>
</dbReference>
<keyword evidence="5 7" id="KW-0472">Membrane</keyword>
<dbReference type="PANTHER" id="PTHR30433">
    <property type="entry name" value="CHEMOTAXIS PROTEIN MOTA"/>
    <property type="match status" value="1"/>
</dbReference>
<dbReference type="GO" id="GO:0015031">
    <property type="term" value="P:protein transport"/>
    <property type="evidence" value="ECO:0007669"/>
    <property type="project" value="UniProtKB-KW"/>
</dbReference>
<accession>D5UZ88</accession>
<keyword evidence="10" id="KW-1185">Reference proteome</keyword>
<dbReference type="KEGG" id="ant:Arnit_2490"/>
<gene>
    <name evidence="9" type="ordered locus">Arnit_2490</name>
</gene>
<keyword evidence="6" id="KW-0653">Protein transport</keyword>
<evidence type="ECO:0000313" key="9">
    <source>
        <dbReference type="EMBL" id="ADG94140.1"/>
    </source>
</evidence>
<feature type="transmembrane region" description="Helical" evidence="7">
    <location>
        <begin position="33"/>
        <end position="51"/>
    </location>
</feature>
<dbReference type="GO" id="GO:0005886">
    <property type="term" value="C:plasma membrane"/>
    <property type="evidence" value="ECO:0007669"/>
    <property type="project" value="UniProtKB-SubCell"/>
</dbReference>
<feature type="transmembrane region" description="Helical" evidence="7">
    <location>
        <begin position="7"/>
        <end position="27"/>
    </location>
</feature>
<evidence type="ECO:0000313" key="10">
    <source>
        <dbReference type="Proteomes" id="UP000000939"/>
    </source>
</evidence>
<dbReference type="RefSeq" id="WP_013136285.1">
    <property type="nucleotide sequence ID" value="NC_014166.1"/>
</dbReference>
<evidence type="ECO:0000256" key="2">
    <source>
        <dbReference type="ARBA" id="ARBA00022475"/>
    </source>
</evidence>
<proteinExistence type="inferred from homology"/>
<feature type="transmembrane region" description="Helical" evidence="7">
    <location>
        <begin position="143"/>
        <end position="170"/>
    </location>
</feature>
<dbReference type="PANTHER" id="PTHR30433:SF2">
    <property type="entry name" value="MOTILITY PROTEIN A"/>
    <property type="match status" value="1"/>
</dbReference>
<dbReference type="AlphaFoldDB" id="D5UZ88"/>
<sequence>MDKTTVGGIGAGWALIALAIMLGGVGFGPYIDIPSVAIVFGGTIAVTAGQFQPSELKRVGAGFKIAMNESKVEPLPELIEKIIFYATEVKKHGVMQIEQKVLTESNAFFKEAFQLLVDGTKPDVLVPLLELKLEHMDKRHTSLIGVFSNIGGTAGSMGMIGTLVGLVAMLANLSDPAAVGPAMAVALITTLYGALIGTLIAGLIESKLDQKHKTEVTACEVIITGTSMIAAEESIGNIKMKLNAILVETPQ</sequence>
<feature type="transmembrane region" description="Helical" evidence="7">
    <location>
        <begin position="182"/>
        <end position="204"/>
    </location>
</feature>
<evidence type="ECO:0000259" key="8">
    <source>
        <dbReference type="Pfam" id="PF01618"/>
    </source>
</evidence>
<organism evidence="9 10">
    <name type="scientific">Arcobacter nitrofigilis (strain ATCC 33309 / DSM 7299 / CCUG 15893 / LMG 7604 / NCTC 12251 / CI)</name>
    <name type="common">Campylobacter nitrofigilis</name>
    <dbReference type="NCBI Taxonomy" id="572480"/>
    <lineage>
        <taxon>Bacteria</taxon>
        <taxon>Pseudomonadati</taxon>
        <taxon>Campylobacterota</taxon>
        <taxon>Epsilonproteobacteria</taxon>
        <taxon>Campylobacterales</taxon>
        <taxon>Arcobacteraceae</taxon>
        <taxon>Arcobacter</taxon>
    </lineage>
</organism>